<gene>
    <name evidence="5" type="ORF">HGM15179_022002</name>
</gene>
<dbReference type="GO" id="GO:0005576">
    <property type="term" value="C:extracellular region"/>
    <property type="evidence" value="ECO:0007669"/>
    <property type="project" value="UniProtKB-ARBA"/>
</dbReference>
<organism evidence="5 6">
    <name type="scientific">Zosterops borbonicus</name>
    <dbReference type="NCBI Taxonomy" id="364589"/>
    <lineage>
        <taxon>Eukaryota</taxon>
        <taxon>Metazoa</taxon>
        <taxon>Chordata</taxon>
        <taxon>Craniata</taxon>
        <taxon>Vertebrata</taxon>
        <taxon>Euteleostomi</taxon>
        <taxon>Archelosauria</taxon>
        <taxon>Archosauria</taxon>
        <taxon>Dinosauria</taxon>
        <taxon>Saurischia</taxon>
        <taxon>Theropoda</taxon>
        <taxon>Coelurosauria</taxon>
        <taxon>Aves</taxon>
        <taxon>Neognathae</taxon>
        <taxon>Neoaves</taxon>
        <taxon>Telluraves</taxon>
        <taxon>Australaves</taxon>
        <taxon>Passeriformes</taxon>
        <taxon>Sylvioidea</taxon>
        <taxon>Zosteropidae</taxon>
        <taxon>Zosterops</taxon>
    </lineage>
</organism>
<dbReference type="GO" id="GO:0019814">
    <property type="term" value="C:immunoglobulin complex"/>
    <property type="evidence" value="ECO:0007669"/>
    <property type="project" value="UniProtKB-KW"/>
</dbReference>
<dbReference type="InterPro" id="IPR013783">
    <property type="entry name" value="Ig-like_fold"/>
</dbReference>
<proteinExistence type="predicted"/>
<dbReference type="SMART" id="SM00409">
    <property type="entry name" value="IG"/>
    <property type="match status" value="2"/>
</dbReference>
<dbReference type="SMART" id="SM00406">
    <property type="entry name" value="IGv"/>
    <property type="match status" value="2"/>
</dbReference>
<protein>
    <recommendedName>
        <fullName evidence="4">Ig-like domain-containing protein</fullName>
    </recommendedName>
</protein>
<name>A0A8K1D4S2_9PASS</name>
<reference evidence="5" key="1">
    <citation type="submission" date="2019-04" db="EMBL/GenBank/DDBJ databases">
        <title>Genome assembly of Zosterops borbonicus 15179.</title>
        <authorList>
            <person name="Leroy T."/>
            <person name="Anselmetti Y."/>
            <person name="Tilak M.-K."/>
            <person name="Nabholz B."/>
        </authorList>
    </citation>
    <scope>NUCLEOTIDE SEQUENCE</scope>
    <source>
        <strain evidence="5">HGM_15179</strain>
        <tissue evidence="5">Muscle</tissue>
    </source>
</reference>
<dbReference type="Pfam" id="PF07686">
    <property type="entry name" value="V-set"/>
    <property type="match status" value="2"/>
</dbReference>
<evidence type="ECO:0000259" key="4">
    <source>
        <dbReference type="PROSITE" id="PS50835"/>
    </source>
</evidence>
<feature type="non-terminal residue" evidence="5">
    <location>
        <position position="279"/>
    </location>
</feature>
<evidence type="ECO:0000256" key="3">
    <source>
        <dbReference type="ARBA" id="ARBA00043265"/>
    </source>
</evidence>
<feature type="domain" description="Ig-like" evidence="4">
    <location>
        <begin position="134"/>
        <end position="237"/>
    </location>
</feature>
<evidence type="ECO:0000313" key="6">
    <source>
        <dbReference type="Proteomes" id="UP000796761"/>
    </source>
</evidence>
<comment type="caution">
    <text evidence="5">The sequence shown here is derived from an EMBL/GenBank/DDBJ whole genome shotgun (WGS) entry which is preliminary data.</text>
</comment>
<dbReference type="InterPro" id="IPR007110">
    <property type="entry name" value="Ig-like_dom"/>
</dbReference>
<keyword evidence="6" id="KW-1185">Reference proteome</keyword>
<evidence type="ECO:0000313" key="5">
    <source>
        <dbReference type="EMBL" id="TRZ05105.1"/>
    </source>
</evidence>
<dbReference type="AlphaFoldDB" id="A0A8K1D4S2"/>
<evidence type="ECO:0000256" key="2">
    <source>
        <dbReference type="ARBA" id="ARBA00023130"/>
    </source>
</evidence>
<keyword evidence="3" id="KW-1280">Immunoglobulin</keyword>
<accession>A0A8K1D4S2</accession>
<dbReference type="Proteomes" id="UP000796761">
    <property type="component" value="Unassembled WGS sequence"/>
</dbReference>
<dbReference type="PANTHER" id="PTHR23266">
    <property type="entry name" value="IMMUNOGLOBULIN HEAVY CHAIN"/>
    <property type="match status" value="1"/>
</dbReference>
<dbReference type="Gene3D" id="2.60.40.10">
    <property type="entry name" value="Immunoglobulins"/>
    <property type="match status" value="2"/>
</dbReference>
<dbReference type="EMBL" id="SWJQ01006361">
    <property type="protein sequence ID" value="TRZ05105.1"/>
    <property type="molecule type" value="Genomic_DNA"/>
</dbReference>
<dbReference type="OrthoDB" id="8865476at2759"/>
<evidence type="ECO:0000256" key="1">
    <source>
        <dbReference type="ARBA" id="ARBA00022859"/>
    </source>
</evidence>
<dbReference type="PROSITE" id="PS50835">
    <property type="entry name" value="IG_LIKE"/>
    <property type="match status" value="1"/>
</dbReference>
<dbReference type="InterPro" id="IPR050199">
    <property type="entry name" value="IgHV"/>
</dbReference>
<dbReference type="InterPro" id="IPR013106">
    <property type="entry name" value="Ig_V-set"/>
</dbReference>
<keyword evidence="1" id="KW-0391">Immunity</keyword>
<sequence length="279" mass="29896">FNFDGVGMFWMSQIPGKGLEFVAGISNGAEWVSYTPSVQGRFTISRDNGQSSVTLTMNNLQDEDSGSYFCTKCVDGGCSNAAAAAAAVDNVVCDHKLNIIPIVLLALPGVSRRLRSATPTSGHARIRHLIPISPFSRRAPGGRDPAGVRGGRADPGGSLTLLCHRSGFNFGNYDMFWICQSPGQGLEWVAWILNNGGRTKYAPSVQGRFRISRDNGQSSVTLTMNNLQDEDSGSYFCAKCYSDYCGPTIVAYGDDAGAAPAPSLCHQTRLTNLSPWPSP</sequence>
<keyword evidence="2" id="KW-1064">Adaptive immunity</keyword>
<dbReference type="InterPro" id="IPR003599">
    <property type="entry name" value="Ig_sub"/>
</dbReference>
<dbReference type="GO" id="GO:0002250">
    <property type="term" value="P:adaptive immune response"/>
    <property type="evidence" value="ECO:0007669"/>
    <property type="project" value="UniProtKB-KW"/>
</dbReference>
<dbReference type="SUPFAM" id="SSF48726">
    <property type="entry name" value="Immunoglobulin"/>
    <property type="match status" value="2"/>
</dbReference>
<dbReference type="InterPro" id="IPR036179">
    <property type="entry name" value="Ig-like_dom_sf"/>
</dbReference>